<dbReference type="SUPFAM" id="SSF55781">
    <property type="entry name" value="GAF domain-like"/>
    <property type="match status" value="2"/>
</dbReference>
<dbReference type="SMART" id="SM00387">
    <property type="entry name" value="HATPase_c"/>
    <property type="match status" value="1"/>
</dbReference>
<protein>
    <submittedName>
        <fullName evidence="6">Signal transduction histidine kinase</fullName>
    </submittedName>
</protein>
<dbReference type="Pfam" id="PF13185">
    <property type="entry name" value="GAF_2"/>
    <property type="match status" value="2"/>
</dbReference>
<evidence type="ECO:0000313" key="6">
    <source>
        <dbReference type="EMBL" id="MBA8928072.1"/>
    </source>
</evidence>
<dbReference type="CDD" id="cd16917">
    <property type="entry name" value="HATPase_UhpB-NarQ-NarX-like"/>
    <property type="match status" value="1"/>
</dbReference>
<dbReference type="Pfam" id="PF07730">
    <property type="entry name" value="HisKA_3"/>
    <property type="match status" value="1"/>
</dbReference>
<comment type="caution">
    <text evidence="6">The sequence shown here is derived from an EMBL/GenBank/DDBJ whole genome shotgun (WGS) entry which is preliminary data.</text>
</comment>
<dbReference type="InterPro" id="IPR011712">
    <property type="entry name" value="Sig_transdc_His_kin_sub3_dim/P"/>
</dbReference>
<keyword evidence="2 6" id="KW-0418">Kinase</keyword>
<dbReference type="RefSeq" id="WP_025356830.1">
    <property type="nucleotide sequence ID" value="NZ_BAAABQ010000030.1"/>
</dbReference>
<dbReference type="InterPro" id="IPR003018">
    <property type="entry name" value="GAF"/>
</dbReference>
<dbReference type="PANTHER" id="PTHR24421">
    <property type="entry name" value="NITRATE/NITRITE SENSOR PROTEIN NARX-RELATED"/>
    <property type="match status" value="1"/>
</dbReference>
<feature type="domain" description="GAF" evidence="4">
    <location>
        <begin position="210"/>
        <end position="354"/>
    </location>
</feature>
<proteinExistence type="predicted"/>
<dbReference type="GO" id="GO:0016301">
    <property type="term" value="F:kinase activity"/>
    <property type="evidence" value="ECO:0007669"/>
    <property type="project" value="UniProtKB-KW"/>
</dbReference>
<sequence length="553" mass="58954">MTQRGTQPGEAEFGRLLGEAVGARDRLQSLLDAVLEVSSGIELEPTLRRIVQAAVDLVDARYGALGVLGADKELSELIHVGFDARTTASIGPLPQGHGLLGVLVHDPRSLRLADLSQHPASVGLPPNHPPMRSFLGAPVRVRDEVFGNLYLTEKRGAAEFTADDVQVLEALATAAGVAVENARLFEQSRSRQRWLEASAEIRAELLAGCSAGDALRLVARRVCDLAGADCTLILILDEQADELRVTSCAGDRGQGLAGRVLRDGDSLLAEITRDGVPRLIPDLGAAAELGGLGEWFGPALAVGLRSPGGPSGVLVAVRGKGAPRFRPDEVPLLSSFADQAAVAMEFAEKQRAKWLLAVLADRDRIARDLHDHVIQRLFATGLGLQGTLRRVSDAQVRSRIQKAVTQLDETVREIRTSIFDLHTTSEDGDGLRRRLLDAVAELTTDSGPTPSVRLSGAVDTLVPDTLAEHAEAVLREALSNALRHAKATEMSVAMDAGEELVIVVRDNGVGIPKNVARSGLANLEARARSCGGSMAVRTWHGVGTELIWQCPLQ</sequence>
<dbReference type="Pfam" id="PF02518">
    <property type="entry name" value="HATPase_c"/>
    <property type="match status" value="1"/>
</dbReference>
<feature type="domain" description="GAF" evidence="4">
    <location>
        <begin position="42"/>
        <end position="189"/>
    </location>
</feature>
<dbReference type="InterPro" id="IPR050482">
    <property type="entry name" value="Sensor_HK_TwoCompSys"/>
</dbReference>
<dbReference type="InterPro" id="IPR036890">
    <property type="entry name" value="HATPase_C_sf"/>
</dbReference>
<evidence type="ECO:0000313" key="7">
    <source>
        <dbReference type="Proteomes" id="UP000517916"/>
    </source>
</evidence>
<name>A0ABR6BN84_9PSEU</name>
<keyword evidence="1" id="KW-0808">Transferase</keyword>
<dbReference type="Gene3D" id="1.20.5.1930">
    <property type="match status" value="1"/>
</dbReference>
<dbReference type="InterPro" id="IPR029016">
    <property type="entry name" value="GAF-like_dom_sf"/>
</dbReference>
<dbReference type="SUPFAM" id="SSF55874">
    <property type="entry name" value="ATPase domain of HSP90 chaperone/DNA topoisomerase II/histidine kinase"/>
    <property type="match status" value="1"/>
</dbReference>
<evidence type="ECO:0000256" key="3">
    <source>
        <dbReference type="ARBA" id="ARBA00023012"/>
    </source>
</evidence>
<dbReference type="SMART" id="SM00065">
    <property type="entry name" value="GAF"/>
    <property type="match status" value="2"/>
</dbReference>
<dbReference type="EMBL" id="JACJID010000004">
    <property type="protein sequence ID" value="MBA8928072.1"/>
    <property type="molecule type" value="Genomic_DNA"/>
</dbReference>
<keyword evidence="3" id="KW-0902">Two-component regulatory system</keyword>
<accession>A0ABR6BN84</accession>
<reference evidence="6 7" key="1">
    <citation type="submission" date="2020-08" db="EMBL/GenBank/DDBJ databases">
        <title>Genomic Encyclopedia of Archaeal and Bacterial Type Strains, Phase II (KMG-II): from individual species to whole genera.</title>
        <authorList>
            <person name="Goeker M."/>
        </authorList>
    </citation>
    <scope>NUCLEOTIDE SEQUENCE [LARGE SCALE GENOMIC DNA]</scope>
    <source>
        <strain evidence="6 7">DSM 43850</strain>
    </source>
</reference>
<evidence type="ECO:0000256" key="1">
    <source>
        <dbReference type="ARBA" id="ARBA00022679"/>
    </source>
</evidence>
<dbReference type="Gene3D" id="3.30.450.40">
    <property type="match status" value="2"/>
</dbReference>
<keyword evidence="7" id="KW-1185">Reference proteome</keyword>
<feature type="domain" description="Histidine kinase/HSP90-like ATPase" evidence="5">
    <location>
        <begin position="465"/>
        <end position="553"/>
    </location>
</feature>
<evidence type="ECO:0000259" key="5">
    <source>
        <dbReference type="SMART" id="SM00387"/>
    </source>
</evidence>
<dbReference type="Gene3D" id="3.30.565.10">
    <property type="entry name" value="Histidine kinase-like ATPase, C-terminal domain"/>
    <property type="match status" value="1"/>
</dbReference>
<organism evidence="6 7">
    <name type="scientific">Kutzneria viridogrisea</name>
    <dbReference type="NCBI Taxonomy" id="47990"/>
    <lineage>
        <taxon>Bacteria</taxon>
        <taxon>Bacillati</taxon>
        <taxon>Actinomycetota</taxon>
        <taxon>Actinomycetes</taxon>
        <taxon>Pseudonocardiales</taxon>
        <taxon>Pseudonocardiaceae</taxon>
        <taxon>Kutzneria</taxon>
    </lineage>
</organism>
<dbReference type="Proteomes" id="UP000517916">
    <property type="component" value="Unassembled WGS sequence"/>
</dbReference>
<gene>
    <name evidence="6" type="ORF">BC739_005289</name>
</gene>
<dbReference type="PANTHER" id="PTHR24421:SF56">
    <property type="entry name" value="OXYGEN SENSOR HISTIDINE KINASE RESPONSE REGULATOR DOST"/>
    <property type="match status" value="1"/>
</dbReference>
<dbReference type="InterPro" id="IPR003594">
    <property type="entry name" value="HATPase_dom"/>
</dbReference>
<evidence type="ECO:0000256" key="2">
    <source>
        <dbReference type="ARBA" id="ARBA00022777"/>
    </source>
</evidence>
<evidence type="ECO:0000259" key="4">
    <source>
        <dbReference type="SMART" id="SM00065"/>
    </source>
</evidence>